<comment type="caution">
    <text evidence="1">The sequence shown here is derived from an EMBL/GenBank/DDBJ whole genome shotgun (WGS) entry which is preliminary data.</text>
</comment>
<protein>
    <recommendedName>
        <fullName evidence="3">Alpha/beta hydrolase</fullName>
    </recommendedName>
</protein>
<sequence length="374" mass="40257">MRTTERAWRIGRDFAGVLPRAHAAVAGAGGWNPLSSNGARQFGEVVLDELALSGMTLTAPPPKLERTADSCTAAAAELTGLGLVGAHSAPEPLQTASVRRRRFGRQSYEQLTFQHDPLLPDSLAAEGFGGTATAVVHLCRQGEARRPWLVWVHGAGQGQPLDLVFSRARRIQEELGFNIALPVQPGCGVRRDSWPAYPNMDPLANVAGMMRAVSEVRAVLRWLRPQASAVAVSGVSMGSPVAGLVAHLEPVDAVAVYTPIFGLNAMIAAHLGRWGPSVTDTINLLRSDIVERVMSVVDYQAVVPSSPPERRLIVGAWHDRMADREPALALHRRWGGELHWHQGSHVGHLFAGGVKQASERFLRDVSLDAGRSPG</sequence>
<dbReference type="Proteomes" id="UP000465304">
    <property type="component" value="Unassembled WGS sequence"/>
</dbReference>
<dbReference type="Gene3D" id="3.40.50.1820">
    <property type="entry name" value="alpha/beta hydrolase"/>
    <property type="match status" value="1"/>
</dbReference>
<dbReference type="RefSeq" id="WP_163889209.1">
    <property type="nucleotide sequence ID" value="NZ_BLLB01000002.1"/>
</dbReference>
<evidence type="ECO:0000313" key="1">
    <source>
        <dbReference type="EMBL" id="GFH02341.1"/>
    </source>
</evidence>
<accession>A0A7I9ZMT1</accession>
<evidence type="ECO:0000313" key="2">
    <source>
        <dbReference type="Proteomes" id="UP000465304"/>
    </source>
</evidence>
<keyword evidence="2" id="KW-1185">Reference proteome</keyword>
<proteinExistence type="predicted"/>
<dbReference type="EMBL" id="BLLB01000002">
    <property type="protein sequence ID" value="GFH02341.1"/>
    <property type="molecule type" value="Genomic_DNA"/>
</dbReference>
<evidence type="ECO:0008006" key="3">
    <source>
        <dbReference type="Google" id="ProtNLM"/>
    </source>
</evidence>
<name>A0A7I9ZMT1_9MYCO</name>
<dbReference type="SUPFAM" id="SSF53474">
    <property type="entry name" value="alpha/beta-Hydrolases"/>
    <property type="match status" value="1"/>
</dbReference>
<reference evidence="1 2" key="1">
    <citation type="journal article" date="2019" name="Emerg. Microbes Infect.">
        <title>Comprehensive subspecies identification of 175 nontuberculous mycobacteria species based on 7547 genomic profiles.</title>
        <authorList>
            <person name="Matsumoto Y."/>
            <person name="Kinjo T."/>
            <person name="Motooka D."/>
            <person name="Nabeya D."/>
            <person name="Jung N."/>
            <person name="Uechi K."/>
            <person name="Horii T."/>
            <person name="Iida T."/>
            <person name="Fujita J."/>
            <person name="Nakamura S."/>
        </authorList>
    </citation>
    <scope>NUCLEOTIDE SEQUENCE [LARGE SCALE GENOMIC DNA]</scope>
    <source>
        <strain evidence="1 2">JCM 30996</strain>
    </source>
</reference>
<organism evidence="1 2">
    <name type="scientific">Mycolicibacterium hippocampi</name>
    <dbReference type="NCBI Taxonomy" id="659824"/>
    <lineage>
        <taxon>Bacteria</taxon>
        <taxon>Bacillati</taxon>
        <taxon>Actinomycetota</taxon>
        <taxon>Actinomycetes</taxon>
        <taxon>Mycobacteriales</taxon>
        <taxon>Mycobacteriaceae</taxon>
        <taxon>Mycolicibacterium</taxon>
    </lineage>
</organism>
<dbReference type="AlphaFoldDB" id="A0A7I9ZMT1"/>
<dbReference type="InterPro" id="IPR029058">
    <property type="entry name" value="AB_hydrolase_fold"/>
</dbReference>
<gene>
    <name evidence="1" type="ORF">MHIP_28240</name>
</gene>